<evidence type="ECO:0000259" key="7">
    <source>
        <dbReference type="PROSITE" id="PS50888"/>
    </source>
</evidence>
<dbReference type="InterPro" id="IPR011598">
    <property type="entry name" value="bHLH_dom"/>
</dbReference>
<dbReference type="Gene3D" id="4.10.280.10">
    <property type="entry name" value="Helix-loop-helix DNA-binding domain"/>
    <property type="match status" value="1"/>
</dbReference>
<dbReference type="Pfam" id="PF00010">
    <property type="entry name" value="HLH"/>
    <property type="match status" value="1"/>
</dbReference>
<keyword evidence="3" id="KW-0805">Transcription regulation</keyword>
<feature type="domain" description="BHLH" evidence="7">
    <location>
        <begin position="306"/>
        <end position="356"/>
    </location>
</feature>
<evidence type="ECO:0000256" key="1">
    <source>
        <dbReference type="ARBA" id="ARBA00004123"/>
    </source>
</evidence>
<comment type="similarity">
    <text evidence="2">Belongs to the bHLH protein family.</text>
</comment>
<dbReference type="InterPro" id="IPR024097">
    <property type="entry name" value="bHLH_ZIP_TF"/>
</dbReference>
<dbReference type="GO" id="GO:0005634">
    <property type="term" value="C:nucleus"/>
    <property type="evidence" value="ECO:0007669"/>
    <property type="project" value="UniProtKB-SubCell"/>
</dbReference>
<feature type="region of interest" description="Disordered" evidence="6">
    <location>
        <begin position="161"/>
        <end position="240"/>
    </location>
</feature>
<name>A0A1D1Z5Y8_9ARAE</name>
<evidence type="ECO:0000313" key="8">
    <source>
        <dbReference type="EMBL" id="JAT62307.1"/>
    </source>
</evidence>
<dbReference type="CDD" id="cd18919">
    <property type="entry name" value="bHLH_AtBPE_like"/>
    <property type="match status" value="1"/>
</dbReference>
<protein>
    <submittedName>
        <fullName evidence="8">Transcription factor bHLH49</fullName>
    </submittedName>
</protein>
<feature type="compositionally biased region" description="Polar residues" evidence="6">
    <location>
        <begin position="161"/>
        <end position="171"/>
    </location>
</feature>
<dbReference type="GO" id="GO:0046983">
    <property type="term" value="F:protein dimerization activity"/>
    <property type="evidence" value="ECO:0007669"/>
    <property type="project" value="InterPro"/>
</dbReference>
<organism evidence="8">
    <name type="scientific">Anthurium amnicola</name>
    <dbReference type="NCBI Taxonomy" id="1678845"/>
    <lineage>
        <taxon>Eukaryota</taxon>
        <taxon>Viridiplantae</taxon>
        <taxon>Streptophyta</taxon>
        <taxon>Embryophyta</taxon>
        <taxon>Tracheophyta</taxon>
        <taxon>Spermatophyta</taxon>
        <taxon>Magnoliopsida</taxon>
        <taxon>Liliopsida</taxon>
        <taxon>Araceae</taxon>
        <taxon>Pothoideae</taxon>
        <taxon>Potheae</taxon>
        <taxon>Anthurium</taxon>
    </lineage>
</organism>
<dbReference type="FunFam" id="4.10.280.10:FF:000002">
    <property type="entry name" value="Basic helix-loop-helix transcription factor"/>
    <property type="match status" value="1"/>
</dbReference>
<dbReference type="InterPro" id="IPR036638">
    <property type="entry name" value="HLH_DNA-bd_sf"/>
</dbReference>
<feature type="compositionally biased region" description="Basic and acidic residues" evidence="6">
    <location>
        <begin position="263"/>
        <end position="274"/>
    </location>
</feature>
<dbReference type="SMART" id="SM00353">
    <property type="entry name" value="HLH"/>
    <property type="match status" value="1"/>
</dbReference>
<evidence type="ECO:0000256" key="3">
    <source>
        <dbReference type="ARBA" id="ARBA00023015"/>
    </source>
</evidence>
<keyword evidence="4" id="KW-0804">Transcription</keyword>
<reference evidence="8" key="1">
    <citation type="submission" date="2015-07" db="EMBL/GenBank/DDBJ databases">
        <title>Transcriptome Assembly of Anthurium amnicola.</title>
        <authorList>
            <person name="Suzuki J."/>
        </authorList>
    </citation>
    <scope>NUCLEOTIDE SEQUENCE</scope>
</reference>
<keyword evidence="5" id="KW-0539">Nucleus</keyword>
<dbReference type="PROSITE" id="PS50888">
    <property type="entry name" value="BHLH"/>
    <property type="match status" value="1"/>
</dbReference>
<dbReference type="SUPFAM" id="SSF47459">
    <property type="entry name" value="HLH, helix-loop-helix DNA-binding domain"/>
    <property type="match status" value="1"/>
</dbReference>
<proteinExistence type="inferred from homology"/>
<comment type="subcellular location">
    <subcellularLocation>
        <location evidence="1">Nucleus</location>
    </subcellularLocation>
</comment>
<feature type="compositionally biased region" description="Polar residues" evidence="6">
    <location>
        <begin position="215"/>
        <end position="230"/>
    </location>
</feature>
<accession>A0A1D1Z5Y8</accession>
<evidence type="ECO:0000256" key="2">
    <source>
        <dbReference type="ARBA" id="ARBA00005510"/>
    </source>
</evidence>
<dbReference type="PANTHER" id="PTHR12565:SF184">
    <property type="entry name" value="BHLH TRANSCRIPTION FACTOR"/>
    <property type="match status" value="1"/>
</dbReference>
<dbReference type="EMBL" id="GDJX01005629">
    <property type="protein sequence ID" value="JAT62307.1"/>
    <property type="molecule type" value="Transcribed_RNA"/>
</dbReference>
<evidence type="ECO:0000256" key="5">
    <source>
        <dbReference type="ARBA" id="ARBA00023242"/>
    </source>
</evidence>
<gene>
    <name evidence="8" type="primary">BHLH49_4</name>
    <name evidence="8" type="ORF">g.84732</name>
</gene>
<dbReference type="PANTHER" id="PTHR12565">
    <property type="entry name" value="STEROL REGULATORY ELEMENT-BINDING PROTEIN"/>
    <property type="match status" value="1"/>
</dbReference>
<feature type="region of interest" description="Disordered" evidence="6">
    <location>
        <begin position="263"/>
        <end position="293"/>
    </location>
</feature>
<dbReference type="GO" id="GO:0003700">
    <property type="term" value="F:DNA-binding transcription factor activity"/>
    <property type="evidence" value="ECO:0007669"/>
    <property type="project" value="TreeGrafter"/>
</dbReference>
<evidence type="ECO:0000256" key="6">
    <source>
        <dbReference type="SAM" id="MobiDB-lite"/>
    </source>
</evidence>
<feature type="compositionally biased region" description="Polar residues" evidence="6">
    <location>
        <begin position="184"/>
        <end position="201"/>
    </location>
</feature>
<dbReference type="AlphaFoldDB" id="A0A1D1Z5Y8"/>
<sequence>MDLGEKPAFGMEKTSDDHLGYHGSSFPSDWRFGNPEAGLFAPNATLPVCQGDQMGSSSSPTSMAGSFSCRLWGTDPQNRARCDSTVQRNPALPPSRLDMGWNPEHAMSKGGAFSQNGAGILPLGLSQFPTDSVFVEQTARFSSYNGVDGSMVRPFSVNGSSFPFSNAQKNELNLGKPSKDVSMSVDNGSNMGSPLKNQRGNESGEHEFSVGGQEETPNSDDTAGEPSSTGFGAKKRKRGNQEMEIDHAEGDNQISVATLRENAEAKQRGEHDKANSPGARPSGKHGKDSSDAPKEDYVHVRARRGQATNSHSLAERVRREKISERMKFLQDLVPGCSKVTGKAVMLDEIINYVQSLQRQVEFLSMKLATVNPRMDLNIQGLLSKETLQSRASSTTIGFSPEMAYPHLHQAQQTLVQSGIPGLGNSSDPLRRAINAQLTAMSTYRDAANQVQIPNSWDNELHNVFQMGFGDNATLNIQELHGLPPSGHMKAEP</sequence>
<evidence type="ECO:0000256" key="4">
    <source>
        <dbReference type="ARBA" id="ARBA00023163"/>
    </source>
</evidence>